<keyword evidence="2" id="KW-1003">Cell membrane</keyword>
<dbReference type="Proteomes" id="UP000095512">
    <property type="component" value="Unassembled WGS sequence"/>
</dbReference>
<dbReference type="EMBL" id="CZAB01000107">
    <property type="protein sequence ID" value="CUQ18804.1"/>
    <property type="molecule type" value="Genomic_DNA"/>
</dbReference>
<proteinExistence type="predicted"/>
<dbReference type="PANTHER" id="PTHR43875">
    <property type="entry name" value="MALTODEXTRIN IMPORT ATP-BINDING PROTEIN MSMX"/>
    <property type="match status" value="1"/>
</dbReference>
<dbReference type="InterPro" id="IPR003439">
    <property type="entry name" value="ABC_transporter-like_ATP-bd"/>
</dbReference>
<dbReference type="AlphaFoldDB" id="A0A174U883"/>
<dbReference type="SUPFAM" id="SSF52540">
    <property type="entry name" value="P-loop containing nucleoside triphosphate hydrolases"/>
    <property type="match status" value="1"/>
</dbReference>
<dbReference type="EC" id="3.6.3.19" evidence="8"/>
<dbReference type="InterPro" id="IPR047641">
    <property type="entry name" value="ABC_transpr_MalK/UgpC-like"/>
</dbReference>
<evidence type="ECO:0000313" key="8">
    <source>
        <dbReference type="EMBL" id="CUQ18804.1"/>
    </source>
</evidence>
<dbReference type="Gene3D" id="3.40.50.300">
    <property type="entry name" value="P-loop containing nucleotide triphosphate hydrolases"/>
    <property type="match status" value="1"/>
</dbReference>
<dbReference type="GO" id="GO:0016887">
    <property type="term" value="F:ATP hydrolysis activity"/>
    <property type="evidence" value="ECO:0007669"/>
    <property type="project" value="InterPro"/>
</dbReference>
<dbReference type="GO" id="GO:0005524">
    <property type="term" value="F:ATP binding"/>
    <property type="evidence" value="ECO:0007669"/>
    <property type="project" value="UniProtKB-KW"/>
</dbReference>
<dbReference type="Gene3D" id="2.40.50.100">
    <property type="match status" value="1"/>
</dbReference>
<sequence length="410" mass="45879">MGAIQLKNVRKKFGNDIVIDNLNLEIEDGSFTVLVGPSGCGKSTTLRMITGLDEPTSGDILIDGHKINDLTPGKRDIAMVFQNYALYPTMTVRENIEFGLENKKVPKEERQRRIKDICEIVGLTEYLDRKPSTLSGGQRQRVALARAMVKQPKVFLMDEPLSNLDAKLRGQMRVELISLHKKLGTTFVYVTHDQVEAMSMADDIVLMKDGYIVQQSNPRQLYQNPNCIYAAQFIGTPQMNIINNVLPNGMQLGFRPEKVYLQRVEEDYVSIQAEVVTKEMLGSETIYSLSSVYGTLMVKSEHEVENDCLLDLSIPFSAMYLFNREGKRADLGQPERHIHGVCIHCIFMAYGPGYRISEHDYHEAGISKVPISVQSVHIHVLAGTGHGVEKCGILCTVNHGCPADSTVQYL</sequence>
<dbReference type="SUPFAM" id="SSF50331">
    <property type="entry name" value="MOP-like"/>
    <property type="match status" value="1"/>
</dbReference>
<feature type="domain" description="ABC transporter" evidence="7">
    <location>
        <begin position="4"/>
        <end position="234"/>
    </location>
</feature>
<dbReference type="InterPro" id="IPR027417">
    <property type="entry name" value="P-loop_NTPase"/>
</dbReference>
<evidence type="ECO:0000313" key="10">
    <source>
        <dbReference type="Proteomes" id="UP000095512"/>
    </source>
</evidence>
<organism evidence="8 10">
    <name type="scientific">Enterocloster clostridioformis</name>
    <dbReference type="NCBI Taxonomy" id="1531"/>
    <lineage>
        <taxon>Bacteria</taxon>
        <taxon>Bacillati</taxon>
        <taxon>Bacillota</taxon>
        <taxon>Clostridia</taxon>
        <taxon>Lachnospirales</taxon>
        <taxon>Lachnospiraceae</taxon>
        <taxon>Enterocloster</taxon>
    </lineage>
</organism>
<name>A0A174U883_9FIRM</name>
<keyword evidence="5" id="KW-1278">Translocase</keyword>
<keyword evidence="3" id="KW-0547">Nucleotide-binding</keyword>
<evidence type="ECO:0000313" key="11">
    <source>
        <dbReference type="Proteomes" id="UP000251853"/>
    </source>
</evidence>
<dbReference type="FunFam" id="3.40.50.300:FF:000042">
    <property type="entry name" value="Maltose/maltodextrin ABC transporter, ATP-binding protein"/>
    <property type="match status" value="1"/>
</dbReference>
<dbReference type="PANTHER" id="PTHR43875:SF15">
    <property type="entry name" value="TREHALOSE IMPORT ATP-BINDING PROTEIN SUGC"/>
    <property type="match status" value="1"/>
</dbReference>
<dbReference type="InterPro" id="IPR015855">
    <property type="entry name" value="ABC_transpr_MalK-like"/>
</dbReference>
<keyword evidence="8" id="KW-0378">Hydrolase</keyword>
<dbReference type="CDD" id="cd03301">
    <property type="entry name" value="ABC_MalK_N"/>
    <property type="match status" value="1"/>
</dbReference>
<evidence type="ECO:0000256" key="2">
    <source>
        <dbReference type="ARBA" id="ARBA00022475"/>
    </source>
</evidence>
<reference evidence="8 10" key="1">
    <citation type="submission" date="2015-09" db="EMBL/GenBank/DDBJ databases">
        <authorList>
            <consortium name="Pathogen Informatics"/>
        </authorList>
    </citation>
    <scope>NUCLEOTIDE SEQUENCE [LARGE SCALE GENOMIC DNA]</scope>
    <source>
        <strain evidence="8 10">2789STDY5834865</strain>
    </source>
</reference>
<protein>
    <submittedName>
        <fullName evidence="8">ABC transporter ATP-binding protein</fullName>
        <ecNumber evidence="8">3.6.3.19</ecNumber>
    </submittedName>
</protein>
<evidence type="ECO:0000313" key="9">
    <source>
        <dbReference type="EMBL" id="SQB03977.1"/>
    </source>
</evidence>
<dbReference type="InterPro" id="IPR003593">
    <property type="entry name" value="AAA+_ATPase"/>
</dbReference>
<dbReference type="GO" id="GO:0140359">
    <property type="term" value="F:ABC-type transporter activity"/>
    <property type="evidence" value="ECO:0007669"/>
    <property type="project" value="InterPro"/>
</dbReference>
<evidence type="ECO:0000256" key="6">
    <source>
        <dbReference type="ARBA" id="ARBA00023136"/>
    </source>
</evidence>
<evidence type="ECO:0000259" key="7">
    <source>
        <dbReference type="PROSITE" id="PS50893"/>
    </source>
</evidence>
<dbReference type="GO" id="GO:0008643">
    <property type="term" value="P:carbohydrate transport"/>
    <property type="evidence" value="ECO:0007669"/>
    <property type="project" value="InterPro"/>
</dbReference>
<dbReference type="GO" id="GO:0055052">
    <property type="term" value="C:ATP-binding cassette (ABC) transporter complex, substrate-binding subunit-containing"/>
    <property type="evidence" value="ECO:0007669"/>
    <property type="project" value="TreeGrafter"/>
</dbReference>
<dbReference type="InterPro" id="IPR012340">
    <property type="entry name" value="NA-bd_OB-fold"/>
</dbReference>
<dbReference type="SMART" id="SM00382">
    <property type="entry name" value="AAA"/>
    <property type="match status" value="1"/>
</dbReference>
<evidence type="ECO:0000256" key="5">
    <source>
        <dbReference type="ARBA" id="ARBA00022967"/>
    </source>
</evidence>
<dbReference type="Proteomes" id="UP000251853">
    <property type="component" value="Unassembled WGS sequence"/>
</dbReference>
<gene>
    <name evidence="8" type="primary">malK_3</name>
    <name evidence="9" type="synonym">malK_1</name>
    <name evidence="8" type="ORF">ERS852480_05093</name>
    <name evidence="9" type="ORF">NCTC11224_00352</name>
</gene>
<evidence type="ECO:0000256" key="1">
    <source>
        <dbReference type="ARBA" id="ARBA00022448"/>
    </source>
</evidence>
<keyword evidence="11" id="KW-1185">Reference proteome</keyword>
<evidence type="ECO:0000256" key="4">
    <source>
        <dbReference type="ARBA" id="ARBA00022840"/>
    </source>
</evidence>
<accession>A0A174U883</accession>
<keyword evidence="1" id="KW-0813">Transport</keyword>
<dbReference type="EMBL" id="UAVW01000001">
    <property type="protein sequence ID" value="SQB03977.1"/>
    <property type="molecule type" value="Genomic_DNA"/>
</dbReference>
<dbReference type="Pfam" id="PF00005">
    <property type="entry name" value="ABC_tran"/>
    <property type="match status" value="1"/>
</dbReference>
<dbReference type="PROSITE" id="PS50893">
    <property type="entry name" value="ABC_TRANSPORTER_2"/>
    <property type="match status" value="1"/>
</dbReference>
<keyword evidence="6" id="KW-0472">Membrane</keyword>
<reference evidence="9 11" key="2">
    <citation type="submission" date="2018-06" db="EMBL/GenBank/DDBJ databases">
        <authorList>
            <consortium name="Pathogen Informatics"/>
            <person name="Doyle S."/>
        </authorList>
    </citation>
    <scope>NUCLEOTIDE SEQUENCE [LARGE SCALE GENOMIC DNA]</scope>
    <source>
        <strain evidence="9 11">NCTC11224</strain>
    </source>
</reference>
<dbReference type="PROSITE" id="PS00211">
    <property type="entry name" value="ABC_TRANSPORTER_1"/>
    <property type="match status" value="1"/>
</dbReference>
<dbReference type="InterPro" id="IPR008995">
    <property type="entry name" value="Mo/tungstate-bd_C_term_dom"/>
</dbReference>
<dbReference type="Gene3D" id="2.40.50.140">
    <property type="entry name" value="Nucleic acid-binding proteins"/>
    <property type="match status" value="1"/>
</dbReference>
<dbReference type="InterPro" id="IPR017871">
    <property type="entry name" value="ABC_transporter-like_CS"/>
</dbReference>
<keyword evidence="4 8" id="KW-0067">ATP-binding</keyword>
<evidence type="ECO:0000256" key="3">
    <source>
        <dbReference type="ARBA" id="ARBA00022741"/>
    </source>
</evidence>